<keyword evidence="5" id="KW-0676">Redox-active center</keyword>
<evidence type="ECO:0000313" key="8">
    <source>
        <dbReference type="Proteomes" id="UP001206128"/>
    </source>
</evidence>
<reference evidence="7" key="1">
    <citation type="submission" date="2022-06" db="EMBL/GenBank/DDBJ databases">
        <title>Genomic Encyclopedia of Archaeal and Bacterial Type Strains, Phase II (KMG-II): from individual species to whole genera.</title>
        <authorList>
            <person name="Goeker M."/>
        </authorList>
    </citation>
    <scope>NUCLEOTIDE SEQUENCE</scope>
    <source>
        <strain evidence="7">DSM 43935</strain>
    </source>
</reference>
<organism evidence="7 8">
    <name type="scientific">Goodfellowiella coeruleoviolacea</name>
    <dbReference type="NCBI Taxonomy" id="334858"/>
    <lineage>
        <taxon>Bacteria</taxon>
        <taxon>Bacillati</taxon>
        <taxon>Actinomycetota</taxon>
        <taxon>Actinomycetes</taxon>
        <taxon>Pseudonocardiales</taxon>
        <taxon>Pseudonocardiaceae</taxon>
        <taxon>Goodfellowiella</taxon>
    </lineage>
</organism>
<dbReference type="InterPro" id="IPR036249">
    <property type="entry name" value="Thioredoxin-like_sf"/>
</dbReference>
<dbReference type="PANTHER" id="PTHR13887">
    <property type="entry name" value="GLUTATHIONE S-TRANSFERASE KAPPA"/>
    <property type="match status" value="1"/>
</dbReference>
<dbReference type="SUPFAM" id="SSF52833">
    <property type="entry name" value="Thioredoxin-like"/>
    <property type="match status" value="1"/>
</dbReference>
<dbReference type="AlphaFoldDB" id="A0AAE3GK80"/>
<evidence type="ECO:0000256" key="5">
    <source>
        <dbReference type="ARBA" id="ARBA00023284"/>
    </source>
</evidence>
<dbReference type="Gene3D" id="3.40.30.10">
    <property type="entry name" value="Glutaredoxin"/>
    <property type="match status" value="1"/>
</dbReference>
<protein>
    <submittedName>
        <fullName evidence="7">Protein-disulfide isomerase</fullName>
    </submittedName>
</protein>
<feature type="domain" description="Thioredoxin" evidence="6">
    <location>
        <begin position="37"/>
        <end position="235"/>
    </location>
</feature>
<dbReference type="PANTHER" id="PTHR13887:SF14">
    <property type="entry name" value="DISULFIDE BOND FORMATION PROTEIN D"/>
    <property type="match status" value="1"/>
</dbReference>
<keyword evidence="4" id="KW-1015">Disulfide bond</keyword>
<keyword evidence="3" id="KW-0560">Oxidoreductase</keyword>
<keyword evidence="2" id="KW-0732">Signal</keyword>
<proteinExistence type="inferred from homology"/>
<keyword evidence="7" id="KW-0413">Isomerase</keyword>
<dbReference type="Proteomes" id="UP001206128">
    <property type="component" value="Unassembled WGS sequence"/>
</dbReference>
<evidence type="ECO:0000256" key="4">
    <source>
        <dbReference type="ARBA" id="ARBA00023157"/>
    </source>
</evidence>
<comment type="similarity">
    <text evidence="1">Belongs to the thioredoxin family. DsbA subfamily.</text>
</comment>
<evidence type="ECO:0000259" key="6">
    <source>
        <dbReference type="PROSITE" id="PS51352"/>
    </source>
</evidence>
<gene>
    <name evidence="7" type="ORF">LX83_004556</name>
</gene>
<name>A0AAE3GK80_9PSEU</name>
<keyword evidence="8" id="KW-1185">Reference proteome</keyword>
<sequence length="240" mass="26219">MSRRNRNPVTARRGPSLNLILTAVVVVLAVAVLGGVLLTNRSAADGTSAALRPPGSHTLSQSTDDKVTVVEFLDFQCPACVAYHTNITRQLEQDYQDRFTFVPRHFPLDMHPLAVPAARAAEAAGRQGRYREMHHALYDGFDSWAVTEDGRSTSADLARATAAFERFASQVGLDLDRFRADLSSPKVQAAIDQGRADGRRLGVTSTPTFFVNGVRFQPQATSIADIDRELRALIDRELAG</sequence>
<dbReference type="PROSITE" id="PS51352">
    <property type="entry name" value="THIOREDOXIN_2"/>
    <property type="match status" value="1"/>
</dbReference>
<evidence type="ECO:0000313" key="7">
    <source>
        <dbReference type="EMBL" id="MCP2167683.1"/>
    </source>
</evidence>
<accession>A0AAE3GK80</accession>
<dbReference type="InterPro" id="IPR013766">
    <property type="entry name" value="Thioredoxin_domain"/>
</dbReference>
<dbReference type="Pfam" id="PF13462">
    <property type="entry name" value="Thioredoxin_4"/>
    <property type="match status" value="1"/>
</dbReference>
<evidence type="ECO:0000256" key="3">
    <source>
        <dbReference type="ARBA" id="ARBA00023002"/>
    </source>
</evidence>
<dbReference type="InterPro" id="IPR012336">
    <property type="entry name" value="Thioredoxin-like_fold"/>
</dbReference>
<evidence type="ECO:0000256" key="1">
    <source>
        <dbReference type="ARBA" id="ARBA00005791"/>
    </source>
</evidence>
<dbReference type="RefSeq" id="WP_253774796.1">
    <property type="nucleotide sequence ID" value="NZ_JAMTCK010000011.1"/>
</dbReference>
<evidence type="ECO:0000256" key="2">
    <source>
        <dbReference type="ARBA" id="ARBA00022729"/>
    </source>
</evidence>
<dbReference type="GO" id="GO:0016491">
    <property type="term" value="F:oxidoreductase activity"/>
    <property type="evidence" value="ECO:0007669"/>
    <property type="project" value="UniProtKB-KW"/>
</dbReference>
<comment type="caution">
    <text evidence="7">The sequence shown here is derived from an EMBL/GenBank/DDBJ whole genome shotgun (WGS) entry which is preliminary data.</text>
</comment>
<dbReference type="GO" id="GO:0016853">
    <property type="term" value="F:isomerase activity"/>
    <property type="evidence" value="ECO:0007669"/>
    <property type="project" value="UniProtKB-KW"/>
</dbReference>
<dbReference type="EMBL" id="JAMTCK010000011">
    <property type="protein sequence ID" value="MCP2167683.1"/>
    <property type="molecule type" value="Genomic_DNA"/>
</dbReference>